<proteinExistence type="predicted"/>
<protein>
    <recommendedName>
        <fullName evidence="2">Protein-glutamate O-methyltransferase</fullName>
    </recommendedName>
</protein>
<evidence type="ECO:0008006" key="2">
    <source>
        <dbReference type="Google" id="ProtNLM"/>
    </source>
</evidence>
<name>A0A650EKU9_9BACT</name>
<accession>A0A650EKU9</accession>
<gene>
    <name evidence="1" type="ORF">Melaina855_1250</name>
</gene>
<dbReference type="Pfam" id="PF12118">
    <property type="entry name" value="SprA-related"/>
    <property type="match status" value="1"/>
</dbReference>
<dbReference type="EMBL" id="MN577570">
    <property type="protein sequence ID" value="QGT49738.1"/>
    <property type="molecule type" value="Genomic_DNA"/>
</dbReference>
<evidence type="ECO:0000313" key="1">
    <source>
        <dbReference type="EMBL" id="QGT49738.1"/>
    </source>
</evidence>
<organism evidence="1">
    <name type="scientific">uncultured Candidatus Melainabacteria bacterium</name>
    <dbReference type="NCBI Taxonomy" id="2682970"/>
    <lineage>
        <taxon>Bacteria</taxon>
        <taxon>Bacillati</taxon>
        <taxon>Candidatus Melainabacteria</taxon>
        <taxon>environmental samples</taxon>
    </lineage>
</organism>
<dbReference type="InterPro" id="IPR021973">
    <property type="entry name" value="SprA-related"/>
</dbReference>
<reference evidence="1" key="1">
    <citation type="journal article" date="2020" name="J. ISSAAS">
        <title>Lactobacilli and other gastrointestinal microbiota of Peromyscus leucopus, reservoir host for agents of Lyme disease and other zoonoses in North America.</title>
        <authorList>
            <person name="Milovic A."/>
            <person name="Bassam K."/>
            <person name="Shao H."/>
            <person name="Chatzistamou I."/>
            <person name="Tufts D.M."/>
            <person name="Diuk-Wasser M."/>
            <person name="Barbour A.G."/>
        </authorList>
    </citation>
    <scope>NUCLEOTIDE SEQUENCE</scope>
    <source>
        <strain evidence="1">LL20</strain>
    </source>
</reference>
<dbReference type="AlphaFoldDB" id="A0A650EKU9"/>
<sequence>MLNGLAKQELINRNYNHIYAHEMAHKAAGGSFAGAISIERNADGIPVSGHVPIKMPVLNKANPQQTIDHANIVIRAALAPGDPSIQDYRVAAQAEQIKMRAFAFKSSHQGNKLDFNA</sequence>